<dbReference type="PANTHER" id="PTHR10742">
    <property type="entry name" value="FLAVIN MONOAMINE OXIDASE"/>
    <property type="match status" value="1"/>
</dbReference>
<dbReference type="Pfam" id="PF01593">
    <property type="entry name" value="Amino_oxidase"/>
    <property type="match status" value="2"/>
</dbReference>
<organism evidence="9 10">
    <name type="scientific">Trichomalopsis sarcophagae</name>
    <dbReference type="NCBI Taxonomy" id="543379"/>
    <lineage>
        <taxon>Eukaryota</taxon>
        <taxon>Metazoa</taxon>
        <taxon>Ecdysozoa</taxon>
        <taxon>Arthropoda</taxon>
        <taxon>Hexapoda</taxon>
        <taxon>Insecta</taxon>
        <taxon>Pterygota</taxon>
        <taxon>Neoptera</taxon>
        <taxon>Endopterygota</taxon>
        <taxon>Hymenoptera</taxon>
        <taxon>Apocrita</taxon>
        <taxon>Proctotrupomorpha</taxon>
        <taxon>Chalcidoidea</taxon>
        <taxon>Pteromalidae</taxon>
        <taxon>Pteromalinae</taxon>
        <taxon>Trichomalopsis</taxon>
    </lineage>
</organism>
<dbReference type="SUPFAM" id="SSF54373">
    <property type="entry name" value="FAD-linked reductases, C-terminal domain"/>
    <property type="match status" value="1"/>
</dbReference>
<keyword evidence="6" id="KW-0274">FAD</keyword>
<dbReference type="InterPro" id="IPR036188">
    <property type="entry name" value="FAD/NAD-bd_sf"/>
</dbReference>
<evidence type="ECO:0000256" key="1">
    <source>
        <dbReference type="ARBA" id="ARBA00001974"/>
    </source>
</evidence>
<evidence type="ECO:0000256" key="7">
    <source>
        <dbReference type="ARBA" id="ARBA00023002"/>
    </source>
</evidence>
<dbReference type="EMBL" id="NNAY01002098">
    <property type="protein sequence ID" value="OXU22093.1"/>
    <property type="molecule type" value="Genomic_DNA"/>
</dbReference>
<keyword evidence="5" id="KW-0285">Flavoprotein</keyword>
<dbReference type="SUPFAM" id="SSF51905">
    <property type="entry name" value="FAD/NAD(P)-binding domain"/>
    <property type="match status" value="2"/>
</dbReference>
<evidence type="ECO:0000313" key="10">
    <source>
        <dbReference type="Proteomes" id="UP000215335"/>
    </source>
</evidence>
<evidence type="ECO:0000256" key="6">
    <source>
        <dbReference type="ARBA" id="ARBA00022827"/>
    </source>
</evidence>
<keyword evidence="4" id="KW-0963">Cytoplasm</keyword>
<dbReference type="STRING" id="543379.A0A232EUS7"/>
<reference evidence="9 10" key="1">
    <citation type="journal article" date="2017" name="Curr. Biol.">
        <title>The Evolution of Venom by Co-option of Single-Copy Genes.</title>
        <authorList>
            <person name="Martinson E.O."/>
            <person name="Mrinalini"/>
            <person name="Kelkar Y.D."/>
            <person name="Chang C.H."/>
            <person name="Werren J.H."/>
        </authorList>
    </citation>
    <scope>NUCLEOTIDE SEQUENCE [LARGE SCALE GENOMIC DNA]</scope>
    <source>
        <strain evidence="9 10">Alberta</strain>
        <tissue evidence="9">Whole body</tissue>
    </source>
</reference>
<evidence type="ECO:0000256" key="2">
    <source>
        <dbReference type="ARBA" id="ARBA00004496"/>
    </source>
</evidence>
<gene>
    <name evidence="9" type="ORF">TSAR_012831</name>
</gene>
<evidence type="ECO:0000256" key="3">
    <source>
        <dbReference type="ARBA" id="ARBA00005995"/>
    </source>
</evidence>
<accession>A0A232EUS7</accession>
<sequence>MHATDSSLMSFNTKRFCHQPLERCLTKTVTDKKVELGANWIHGVLGNPIFELAMANDLISITSIPRPHKIVAAMENGKQLLFSVLEEIYAAYVSVGEHIALETDLYLEHLSPEDRKVRQILFDCLLKRETCITGCDSMKDVDLLEMGSYTELQGGNISLPGGYSSILAPVCKHIPKEKILTRHAVTKIRWHNDAEDKSSSPIKVECDNGKVINCEQVICTLPLGVLKACAKDIFEPQLTTHKLEAIDRLMFGTVDKIILEYERPFLNPGVSEIMLLWDDRILPAEEAEDLSKVWFRKIYSFTKLSDTLLLIVHSILAPVCKHIPKEKILTTHTVTKIRWHNDAEDKSSSPIKVECNNGKVINCEQMICTLPLGLTTHKLEAIDRLMFGTVDKIILEYERPFLNPGVSEIMLLWDDRILSAEEAEDLSKVWFRKIYSFTKLSDTLLLGWISGKAAEYMEGLASEEVARVCTGILRSFLNDPFVPAPKACVHTSWHSQPYTRGSYTAMAVGASQLDIECLAEPLAGPESSKLRLAFAGEHTHSSFYSTVHGAYLSGRTAAQAVLESRRWEKQDSVSCDTTSDLSSWIQGIELN</sequence>
<evidence type="ECO:0000259" key="8">
    <source>
        <dbReference type="Pfam" id="PF01593"/>
    </source>
</evidence>
<evidence type="ECO:0000256" key="4">
    <source>
        <dbReference type="ARBA" id="ARBA00022490"/>
    </source>
</evidence>
<feature type="domain" description="Amine oxidase" evidence="8">
    <location>
        <begin position="293"/>
        <end position="562"/>
    </location>
</feature>
<evidence type="ECO:0000313" key="9">
    <source>
        <dbReference type="EMBL" id="OXU22093.1"/>
    </source>
</evidence>
<evidence type="ECO:0000256" key="5">
    <source>
        <dbReference type="ARBA" id="ARBA00022630"/>
    </source>
</evidence>
<dbReference type="PANTHER" id="PTHR10742:SF405">
    <property type="entry name" value="PEROXISOMAL N(1)-ACETYL-SPERMINE_SPERMIDINE OXIDASE"/>
    <property type="match status" value="1"/>
</dbReference>
<comment type="subcellular location">
    <subcellularLocation>
        <location evidence="2">Cytoplasm</location>
    </subcellularLocation>
</comment>
<protein>
    <recommendedName>
        <fullName evidence="8">Amine oxidase domain-containing protein</fullName>
    </recommendedName>
</protein>
<keyword evidence="7" id="KW-0560">Oxidoreductase</keyword>
<dbReference type="InterPro" id="IPR050281">
    <property type="entry name" value="Flavin_monoamine_oxidase"/>
</dbReference>
<dbReference type="Gene3D" id="3.50.50.60">
    <property type="entry name" value="FAD/NAD(P)-binding domain"/>
    <property type="match status" value="2"/>
</dbReference>
<dbReference type="OrthoDB" id="2019015at2759"/>
<dbReference type="Gene3D" id="3.90.660.10">
    <property type="match status" value="2"/>
</dbReference>
<feature type="domain" description="Amine oxidase" evidence="8">
    <location>
        <begin position="23"/>
        <end position="266"/>
    </location>
</feature>
<dbReference type="Proteomes" id="UP000215335">
    <property type="component" value="Unassembled WGS sequence"/>
</dbReference>
<dbReference type="AlphaFoldDB" id="A0A232EUS7"/>
<dbReference type="GO" id="GO:0005737">
    <property type="term" value="C:cytoplasm"/>
    <property type="evidence" value="ECO:0007669"/>
    <property type="project" value="UniProtKB-SubCell"/>
</dbReference>
<dbReference type="GO" id="GO:0046592">
    <property type="term" value="F:polyamine oxidase activity"/>
    <property type="evidence" value="ECO:0007669"/>
    <property type="project" value="TreeGrafter"/>
</dbReference>
<name>A0A232EUS7_9HYME</name>
<comment type="cofactor">
    <cofactor evidence="1">
        <name>FAD</name>
        <dbReference type="ChEBI" id="CHEBI:57692"/>
    </cofactor>
</comment>
<proteinExistence type="inferred from homology"/>
<comment type="similarity">
    <text evidence="3">Belongs to the flavin monoamine oxidase family.</text>
</comment>
<dbReference type="InterPro" id="IPR002937">
    <property type="entry name" value="Amino_oxidase"/>
</dbReference>
<comment type="caution">
    <text evidence="9">The sequence shown here is derived from an EMBL/GenBank/DDBJ whole genome shotgun (WGS) entry which is preliminary data.</text>
</comment>
<keyword evidence="10" id="KW-1185">Reference proteome</keyword>